<reference evidence="1 2" key="1">
    <citation type="submission" date="2014-04" db="EMBL/GenBank/DDBJ databases">
        <title>Evolutionary Origins and Diversification of the Mycorrhizal Mutualists.</title>
        <authorList>
            <consortium name="DOE Joint Genome Institute"/>
            <consortium name="Mycorrhizal Genomics Consortium"/>
            <person name="Kohler A."/>
            <person name="Kuo A."/>
            <person name="Nagy L.G."/>
            <person name="Floudas D."/>
            <person name="Copeland A."/>
            <person name="Barry K.W."/>
            <person name="Cichocki N."/>
            <person name="Veneault-Fourrey C."/>
            <person name="LaButti K."/>
            <person name="Lindquist E.A."/>
            <person name="Lipzen A."/>
            <person name="Lundell T."/>
            <person name="Morin E."/>
            <person name="Murat C."/>
            <person name="Riley R."/>
            <person name="Ohm R."/>
            <person name="Sun H."/>
            <person name="Tunlid A."/>
            <person name="Henrissat B."/>
            <person name="Grigoriev I.V."/>
            <person name="Hibbett D.S."/>
            <person name="Martin F."/>
        </authorList>
    </citation>
    <scope>NUCLEOTIDE SEQUENCE [LARGE SCALE GENOMIC DNA]</scope>
    <source>
        <strain evidence="1 2">Koide BX008</strain>
    </source>
</reference>
<gene>
    <name evidence="1" type="ORF">M378DRAFT_625135</name>
</gene>
<dbReference type="AlphaFoldDB" id="A0A0C2TT98"/>
<keyword evidence="2" id="KW-1185">Reference proteome</keyword>
<dbReference type="EMBL" id="KN818224">
    <property type="protein sequence ID" value="KIL70494.1"/>
    <property type="molecule type" value="Genomic_DNA"/>
</dbReference>
<dbReference type="Proteomes" id="UP000054549">
    <property type="component" value="Unassembled WGS sequence"/>
</dbReference>
<name>A0A0C2TT98_AMAMK</name>
<proteinExistence type="predicted"/>
<evidence type="ECO:0000313" key="1">
    <source>
        <dbReference type="EMBL" id="KIL70494.1"/>
    </source>
</evidence>
<organism evidence="1 2">
    <name type="scientific">Amanita muscaria (strain Koide BX008)</name>
    <dbReference type="NCBI Taxonomy" id="946122"/>
    <lineage>
        <taxon>Eukaryota</taxon>
        <taxon>Fungi</taxon>
        <taxon>Dikarya</taxon>
        <taxon>Basidiomycota</taxon>
        <taxon>Agaricomycotina</taxon>
        <taxon>Agaricomycetes</taxon>
        <taxon>Agaricomycetidae</taxon>
        <taxon>Agaricales</taxon>
        <taxon>Pluteineae</taxon>
        <taxon>Amanitaceae</taxon>
        <taxon>Amanita</taxon>
    </lineage>
</organism>
<protein>
    <submittedName>
        <fullName evidence="1">Uncharacterized protein</fullName>
    </submittedName>
</protein>
<dbReference type="HOGENOM" id="CLU_1981092_0_0_1"/>
<sequence length="126" mass="14011">MNAFICVRFVSTCCAWVTRRRSSQHDSGSSASAQSSSSGWDDIISVYSSVVAQQWTASFNSPSVQRTPYKPEYFVAKLHSFVYHLLAIWFHDRRLAEVLHLSCQGFVNITAIGAGISPAFTAWLDS</sequence>
<accession>A0A0C2TT98</accession>
<dbReference type="InParanoid" id="A0A0C2TT98"/>
<evidence type="ECO:0000313" key="2">
    <source>
        <dbReference type="Proteomes" id="UP000054549"/>
    </source>
</evidence>